<dbReference type="EMBL" id="MHCS01000038">
    <property type="protein sequence ID" value="OGY25807.1"/>
    <property type="molecule type" value="Genomic_DNA"/>
</dbReference>
<evidence type="ECO:0000313" key="2">
    <source>
        <dbReference type="Proteomes" id="UP000176389"/>
    </source>
</evidence>
<protein>
    <submittedName>
        <fullName evidence="1">Uncharacterized protein</fullName>
    </submittedName>
</protein>
<accession>A0A1G1WEX1</accession>
<dbReference type="AlphaFoldDB" id="A0A1G1WEX1"/>
<proteinExistence type="predicted"/>
<name>A0A1G1WEX1_9BACT</name>
<reference evidence="1 2" key="1">
    <citation type="journal article" date="2016" name="Nat. Commun.">
        <title>Thousands of microbial genomes shed light on interconnected biogeochemical processes in an aquifer system.</title>
        <authorList>
            <person name="Anantharaman K."/>
            <person name="Brown C.T."/>
            <person name="Hug L.A."/>
            <person name="Sharon I."/>
            <person name="Castelle C.J."/>
            <person name="Probst A.J."/>
            <person name="Thomas B.C."/>
            <person name="Singh A."/>
            <person name="Wilkins M.J."/>
            <person name="Karaoz U."/>
            <person name="Brodie E.L."/>
            <person name="Williams K.H."/>
            <person name="Hubbard S.S."/>
            <person name="Banfield J.F."/>
        </authorList>
    </citation>
    <scope>NUCLEOTIDE SEQUENCE [LARGE SCALE GENOMIC DNA]</scope>
</reference>
<evidence type="ECO:0000313" key="1">
    <source>
        <dbReference type="EMBL" id="OGY25807.1"/>
    </source>
</evidence>
<comment type="caution">
    <text evidence="1">The sequence shown here is derived from an EMBL/GenBank/DDBJ whole genome shotgun (WGS) entry which is preliminary data.</text>
</comment>
<dbReference type="Proteomes" id="UP000176389">
    <property type="component" value="Unassembled WGS sequence"/>
</dbReference>
<sequence length="193" mass="21718">MKISNSLTVKSLAVMWSSLKPILLIVLVSIILAASLAAYDQYQSYQERRFGAELIKNINVKSSCDEIASTGQQFNFEFSTSNKSNTEVTLQRIGIDVNIIGVKGKKFTKLIGTKPSSREDKEDLAQFKEYVFPVPVKIKPNDTKTISLVMKALGKKEARASSHTIVVYKGTVVFYFNYEMTIRSDCQIQVRYP</sequence>
<gene>
    <name evidence="1" type="ORF">A2Z11_00595</name>
</gene>
<organism evidence="1 2">
    <name type="scientific">Candidatus Woykebacteria bacterium RBG_16_43_9</name>
    <dbReference type="NCBI Taxonomy" id="1802596"/>
    <lineage>
        <taxon>Bacteria</taxon>
        <taxon>Candidatus Woykeibacteriota</taxon>
    </lineage>
</organism>